<sequence length="62" mass="7360">MIKLYRANFSIRKQRPMFYRLSGAGILEYYNPYGRKWVLSRLSPEAVLWAYTLVGVNVKFKV</sequence>
<gene>
    <name evidence="1" type="ORF">dlv622_00006</name>
</gene>
<name>A0A7L8ZII7_9CAUD</name>
<evidence type="ECO:0000313" key="1">
    <source>
        <dbReference type="EMBL" id="QOI68524.1"/>
    </source>
</evidence>
<protein>
    <submittedName>
        <fullName evidence="1">Uncharacterized protein</fullName>
    </submittedName>
</protein>
<dbReference type="Proteomes" id="UP000593976">
    <property type="component" value="Segment"/>
</dbReference>
<keyword evidence="2" id="KW-1185">Reference proteome</keyword>
<dbReference type="EMBL" id="MT939252">
    <property type="protein sequence ID" value="QOI68524.1"/>
    <property type="molecule type" value="Genomic_DNA"/>
</dbReference>
<accession>A0A7L8ZII7</accession>
<evidence type="ECO:0000313" key="2">
    <source>
        <dbReference type="Proteomes" id="UP000593976"/>
    </source>
</evidence>
<reference evidence="1 2" key="1">
    <citation type="submission" date="2020-08" db="EMBL/GenBank/DDBJ databases">
        <authorList>
            <person name="Gorodnichev R.B."/>
            <person name="Kornienko M.A."/>
            <person name="Kuptsov N.S."/>
            <person name="Guliaev A.S."/>
            <person name="Veselovsky V.V."/>
            <person name="Kostryukova E.S."/>
            <person name="Ilina E.N."/>
            <person name="Shitikov E.A."/>
            <person name="Manolov A.I."/>
            <person name="Bespiatykh D.A."/>
        </authorList>
    </citation>
    <scope>NUCLEOTIDE SEQUENCE [LARGE SCALE GENOMIC DNA]</scope>
</reference>
<organism evidence="1 2">
    <name type="scientific">Klebsiella phage vB_KpnP_Dlv622</name>
    <dbReference type="NCBI Taxonomy" id="2776830"/>
    <lineage>
        <taxon>Viruses</taxon>
        <taxon>Duplodnaviria</taxon>
        <taxon>Heunggongvirae</taxon>
        <taxon>Uroviricota</taxon>
        <taxon>Caudoviricetes</taxon>
        <taxon>Autographivirales</taxon>
        <taxon>Autoscriptoviridae</taxon>
        <taxon>Slopekvirinae</taxon>
        <taxon>Drulisvirus</taxon>
        <taxon>Drulisvirus Dlv622</taxon>
    </lineage>
</organism>
<proteinExistence type="predicted"/>